<evidence type="ECO:0000313" key="3">
    <source>
        <dbReference type="EMBL" id="WCO00255.1"/>
    </source>
</evidence>
<evidence type="ECO:0000313" key="4">
    <source>
        <dbReference type="Proteomes" id="UP001202717"/>
    </source>
</evidence>
<dbReference type="Proteomes" id="UP001202717">
    <property type="component" value="Chromosome"/>
</dbReference>
<keyword evidence="1" id="KW-0732">Signal</keyword>
<dbReference type="RefSeq" id="WP_249997331.1">
    <property type="nucleotide sequence ID" value="NZ_CP116221.1"/>
</dbReference>
<dbReference type="NCBIfam" id="TIGR04183">
    <property type="entry name" value="Por_Secre_tail"/>
    <property type="match status" value="1"/>
</dbReference>
<sequence>MKQILTFIILLSLIHFTYGQDIASTNSGANSNNNLIYSIGEVFVIPENQDELSSGIIGVISKIEFTSLGINEIEVSENLQFYPNPTSNFLFLELENKTINEIYIYDLNGRFIGNKKIINQKVSLEELQTGTYIIKTDNQNIQSFKIIKK</sequence>
<evidence type="ECO:0000256" key="1">
    <source>
        <dbReference type="ARBA" id="ARBA00022729"/>
    </source>
</evidence>
<feature type="domain" description="Secretion system C-terminal sorting" evidence="2">
    <location>
        <begin position="82"/>
        <end position="145"/>
    </location>
</feature>
<reference evidence="3 4" key="1">
    <citation type="submission" date="2023-01" db="EMBL/GenBank/DDBJ databases">
        <title>Psychroserpens ponticola sp. nov., isolated from seawater.</title>
        <authorList>
            <person name="Kristyanto S."/>
            <person name="Jung J."/>
            <person name="Kim J.M."/>
            <person name="Jeon C.O."/>
        </authorList>
    </citation>
    <scope>NUCLEOTIDE SEQUENCE [LARGE SCALE GENOMIC DNA]</scope>
    <source>
        <strain evidence="3 4">MSW6</strain>
    </source>
</reference>
<gene>
    <name evidence="3" type="ORF">MUN68_009225</name>
</gene>
<keyword evidence="4" id="KW-1185">Reference proteome</keyword>
<proteinExistence type="predicted"/>
<evidence type="ECO:0000259" key="2">
    <source>
        <dbReference type="Pfam" id="PF18962"/>
    </source>
</evidence>
<dbReference type="EMBL" id="CP116221">
    <property type="protein sequence ID" value="WCO00255.1"/>
    <property type="molecule type" value="Genomic_DNA"/>
</dbReference>
<dbReference type="Pfam" id="PF18962">
    <property type="entry name" value="Por_Secre_tail"/>
    <property type="match status" value="1"/>
</dbReference>
<name>A0ABY7RX21_9FLAO</name>
<protein>
    <submittedName>
        <fullName evidence="3">T9SS type A sorting domain-containing protein</fullName>
    </submittedName>
</protein>
<accession>A0ABY7RX21</accession>
<organism evidence="3 4">
    <name type="scientific">Psychroserpens ponticola</name>
    <dbReference type="NCBI Taxonomy" id="2932268"/>
    <lineage>
        <taxon>Bacteria</taxon>
        <taxon>Pseudomonadati</taxon>
        <taxon>Bacteroidota</taxon>
        <taxon>Flavobacteriia</taxon>
        <taxon>Flavobacteriales</taxon>
        <taxon>Flavobacteriaceae</taxon>
        <taxon>Psychroserpens</taxon>
    </lineage>
</organism>
<dbReference type="InterPro" id="IPR026444">
    <property type="entry name" value="Secre_tail"/>
</dbReference>